<name>A0A4S8L0E3_DENBC</name>
<dbReference type="GO" id="GO:0050661">
    <property type="term" value="F:NADP binding"/>
    <property type="evidence" value="ECO:0007669"/>
    <property type="project" value="InterPro"/>
</dbReference>
<evidence type="ECO:0000313" key="9">
    <source>
        <dbReference type="Proteomes" id="UP000297245"/>
    </source>
</evidence>
<dbReference type="EMBL" id="ML179783">
    <property type="protein sequence ID" value="THU81750.1"/>
    <property type="molecule type" value="Genomic_DNA"/>
</dbReference>
<keyword evidence="6" id="KW-0560">Oxidoreductase</keyword>
<accession>A0A4S8L0E3</accession>
<evidence type="ECO:0000256" key="7">
    <source>
        <dbReference type="ARBA" id="ARBA00023033"/>
    </source>
</evidence>
<sequence>MTDTSLDTLIVGSGFAGILQLYQLRKLGHSVHVFDAAGDTGGTWWWNCYPGARVDSDVPLYEFSLPELWNDWTWSERFPGQKELRKYFEYVSERLDIRKDISFNTRVASATWDATTDRWEVVTENGKTVHPRFLVLCTGFSSTPYIPPFKGLETFKGVCHHTARWPRDKEVEVKGKRVGVIGTGASGVQIIQEIGREVKHLSVFQRTPNYALAMQQRKLTAEEQVQKKEEGLYPIIYRRRLQTHGGFLQEINTKSFFSATPEERRLHYEHMWNRGGFSFIIGNYRDYGSNDEANNEAYEFWRQKVHARVKDSAKAEILAPKVPPHPFGAKRQCLEQTYYEVYNEPHVTITDLSKYPIEEITPTGVKTADGVHHELDVLVLATGFDITGTITQIDVRGRDGKSLKEKWDLEGVYTNLGITVANFPNMFYTYGPQAPTAFSNGPTCTEIQCTWITECISYMIKNSLTCIEPTVEAQEDWYQQVWNASKDGPWMKAKGWYNNGNVPGRRLQPLNYTGGTAAYATMLKETAQKGYQGFTLSTKLPTKQVDLSGGKAANEVQSSMISIEA</sequence>
<dbReference type="InterPro" id="IPR050775">
    <property type="entry name" value="FAD-binding_Monooxygenases"/>
</dbReference>
<keyword evidence="9" id="KW-1185">Reference proteome</keyword>
<dbReference type="SUPFAM" id="SSF51905">
    <property type="entry name" value="FAD/NAD(P)-binding domain"/>
    <property type="match status" value="2"/>
</dbReference>
<dbReference type="GO" id="GO:0050660">
    <property type="term" value="F:flavin adenine dinucleotide binding"/>
    <property type="evidence" value="ECO:0007669"/>
    <property type="project" value="InterPro"/>
</dbReference>
<dbReference type="OrthoDB" id="66881at2759"/>
<dbReference type="Proteomes" id="UP000297245">
    <property type="component" value="Unassembled WGS sequence"/>
</dbReference>
<comment type="cofactor">
    <cofactor evidence="1">
        <name>FAD</name>
        <dbReference type="ChEBI" id="CHEBI:57692"/>
    </cofactor>
</comment>
<dbReference type="PANTHER" id="PTHR43098:SF3">
    <property type="entry name" value="L-ORNITHINE N(5)-MONOOXYGENASE-RELATED"/>
    <property type="match status" value="1"/>
</dbReference>
<gene>
    <name evidence="8" type="ORF">K435DRAFT_873011</name>
</gene>
<dbReference type="InterPro" id="IPR020946">
    <property type="entry name" value="Flavin_mOase-like"/>
</dbReference>
<dbReference type="Gene3D" id="3.50.50.60">
    <property type="entry name" value="FAD/NAD(P)-binding domain"/>
    <property type="match status" value="2"/>
</dbReference>
<dbReference type="Pfam" id="PF00743">
    <property type="entry name" value="FMO-like"/>
    <property type="match status" value="1"/>
</dbReference>
<evidence type="ECO:0000313" key="8">
    <source>
        <dbReference type="EMBL" id="THU81750.1"/>
    </source>
</evidence>
<comment type="similarity">
    <text evidence="2">Belongs to the FAD-binding monooxygenase family.</text>
</comment>
<keyword evidence="3" id="KW-0285">Flavoprotein</keyword>
<keyword evidence="4" id="KW-0274">FAD</keyword>
<dbReference type="InterPro" id="IPR036188">
    <property type="entry name" value="FAD/NAD-bd_sf"/>
</dbReference>
<dbReference type="PANTHER" id="PTHR43098">
    <property type="entry name" value="L-ORNITHINE N(5)-MONOOXYGENASE-RELATED"/>
    <property type="match status" value="1"/>
</dbReference>
<evidence type="ECO:0000256" key="1">
    <source>
        <dbReference type="ARBA" id="ARBA00001974"/>
    </source>
</evidence>
<keyword evidence="5" id="KW-0521">NADP</keyword>
<dbReference type="AlphaFoldDB" id="A0A4S8L0E3"/>
<evidence type="ECO:0000256" key="6">
    <source>
        <dbReference type="ARBA" id="ARBA00023002"/>
    </source>
</evidence>
<evidence type="ECO:0000256" key="2">
    <source>
        <dbReference type="ARBA" id="ARBA00010139"/>
    </source>
</evidence>
<protein>
    <submittedName>
        <fullName evidence="8">Cyclohexanone monooxygenase</fullName>
    </submittedName>
</protein>
<reference evidence="8 9" key="1">
    <citation type="journal article" date="2019" name="Nat. Ecol. Evol.">
        <title>Megaphylogeny resolves global patterns of mushroom evolution.</title>
        <authorList>
            <person name="Varga T."/>
            <person name="Krizsan K."/>
            <person name="Foldi C."/>
            <person name="Dima B."/>
            <person name="Sanchez-Garcia M."/>
            <person name="Sanchez-Ramirez S."/>
            <person name="Szollosi G.J."/>
            <person name="Szarkandi J.G."/>
            <person name="Papp V."/>
            <person name="Albert L."/>
            <person name="Andreopoulos W."/>
            <person name="Angelini C."/>
            <person name="Antonin V."/>
            <person name="Barry K.W."/>
            <person name="Bougher N.L."/>
            <person name="Buchanan P."/>
            <person name="Buyck B."/>
            <person name="Bense V."/>
            <person name="Catcheside P."/>
            <person name="Chovatia M."/>
            <person name="Cooper J."/>
            <person name="Damon W."/>
            <person name="Desjardin D."/>
            <person name="Finy P."/>
            <person name="Geml J."/>
            <person name="Haridas S."/>
            <person name="Hughes K."/>
            <person name="Justo A."/>
            <person name="Karasinski D."/>
            <person name="Kautmanova I."/>
            <person name="Kiss B."/>
            <person name="Kocsube S."/>
            <person name="Kotiranta H."/>
            <person name="LaButti K.M."/>
            <person name="Lechner B.E."/>
            <person name="Liimatainen K."/>
            <person name="Lipzen A."/>
            <person name="Lukacs Z."/>
            <person name="Mihaltcheva S."/>
            <person name="Morgado L.N."/>
            <person name="Niskanen T."/>
            <person name="Noordeloos M.E."/>
            <person name="Ohm R.A."/>
            <person name="Ortiz-Santana B."/>
            <person name="Ovrebo C."/>
            <person name="Racz N."/>
            <person name="Riley R."/>
            <person name="Savchenko A."/>
            <person name="Shiryaev A."/>
            <person name="Soop K."/>
            <person name="Spirin V."/>
            <person name="Szebenyi C."/>
            <person name="Tomsovsky M."/>
            <person name="Tulloss R.E."/>
            <person name="Uehling J."/>
            <person name="Grigoriev I.V."/>
            <person name="Vagvolgyi C."/>
            <person name="Papp T."/>
            <person name="Martin F.M."/>
            <person name="Miettinen O."/>
            <person name="Hibbett D.S."/>
            <person name="Nagy L.G."/>
        </authorList>
    </citation>
    <scope>NUCLEOTIDE SEQUENCE [LARGE SCALE GENOMIC DNA]</scope>
    <source>
        <strain evidence="8 9">CBS 962.96</strain>
    </source>
</reference>
<evidence type="ECO:0000256" key="3">
    <source>
        <dbReference type="ARBA" id="ARBA00022630"/>
    </source>
</evidence>
<evidence type="ECO:0000256" key="5">
    <source>
        <dbReference type="ARBA" id="ARBA00022857"/>
    </source>
</evidence>
<evidence type="ECO:0000256" key="4">
    <source>
        <dbReference type="ARBA" id="ARBA00022827"/>
    </source>
</evidence>
<proteinExistence type="inferred from homology"/>
<dbReference type="GO" id="GO:0004499">
    <property type="term" value="F:N,N-dimethylaniline monooxygenase activity"/>
    <property type="evidence" value="ECO:0007669"/>
    <property type="project" value="InterPro"/>
</dbReference>
<organism evidence="8 9">
    <name type="scientific">Dendrothele bispora (strain CBS 962.96)</name>
    <dbReference type="NCBI Taxonomy" id="1314807"/>
    <lineage>
        <taxon>Eukaryota</taxon>
        <taxon>Fungi</taxon>
        <taxon>Dikarya</taxon>
        <taxon>Basidiomycota</taxon>
        <taxon>Agaricomycotina</taxon>
        <taxon>Agaricomycetes</taxon>
        <taxon>Agaricomycetidae</taxon>
        <taxon>Agaricales</taxon>
        <taxon>Agaricales incertae sedis</taxon>
        <taxon>Dendrothele</taxon>
    </lineage>
</organism>
<keyword evidence="7 8" id="KW-0503">Monooxygenase</keyword>